<sequence length="168" mass="18551">MSNSEELSKEIHQIRQVLWVGIGCKKRTSWQLIDQAIEQIFRENQLFQSAIAGIATIDTKASEFGLVEFCHLRNLPLKTFSAEILRSVCVPNPARITDHKVGTPSVAEAAAILAASQLTSLTVFPFTNIEELRVKFLIPKQIFQLQGQPGALTLAVAQASNISITELH</sequence>
<dbReference type="PANTHER" id="PTHR37477">
    <property type="entry name" value="COBALT-PRECORRIN-5A HYDROLASE"/>
    <property type="match status" value="1"/>
</dbReference>
<protein>
    <submittedName>
        <fullName evidence="2">Cobalamin biosynthesis protein</fullName>
    </submittedName>
</protein>
<dbReference type="SUPFAM" id="SSF159664">
    <property type="entry name" value="CobE/GbiG C-terminal domain-like"/>
    <property type="match status" value="1"/>
</dbReference>
<reference evidence="2 3" key="1">
    <citation type="journal article" date="2020" name="ISME J.">
        <title>Comparative genomics reveals insights into cyanobacterial evolution and habitat adaptation.</title>
        <authorList>
            <person name="Chen M.Y."/>
            <person name="Teng W.K."/>
            <person name="Zhao L."/>
            <person name="Hu C.X."/>
            <person name="Zhou Y.K."/>
            <person name="Han B.P."/>
            <person name="Song L.R."/>
            <person name="Shu W.S."/>
        </authorList>
    </citation>
    <scope>NUCLEOTIDE SEQUENCE [LARGE SCALE GENOMIC DNA]</scope>
    <source>
        <strain evidence="2 3">FACHB-838</strain>
    </source>
</reference>
<organism evidence="2 3">
    <name type="scientific">Nostoc flagelliforme FACHB-838</name>
    <dbReference type="NCBI Taxonomy" id="2692904"/>
    <lineage>
        <taxon>Bacteria</taxon>
        <taxon>Bacillati</taxon>
        <taxon>Cyanobacteriota</taxon>
        <taxon>Cyanophyceae</taxon>
        <taxon>Nostocales</taxon>
        <taxon>Nostocaceae</taxon>
        <taxon>Nostoc</taxon>
    </lineage>
</organism>
<dbReference type="EMBL" id="JACJSI010000030">
    <property type="protein sequence ID" value="MBD2531120.1"/>
    <property type="molecule type" value="Genomic_DNA"/>
</dbReference>
<evidence type="ECO:0000313" key="3">
    <source>
        <dbReference type="Proteomes" id="UP000623440"/>
    </source>
</evidence>
<accession>A0ABR8DSF6</accession>
<gene>
    <name evidence="2" type="ORF">H6G97_16625</name>
</gene>
<dbReference type="Gene3D" id="3.30.420.180">
    <property type="entry name" value="CobE/GbiG C-terminal domain"/>
    <property type="match status" value="1"/>
</dbReference>
<dbReference type="RefSeq" id="WP_190941827.1">
    <property type="nucleotide sequence ID" value="NZ_JACJSI010000030.1"/>
</dbReference>
<dbReference type="Proteomes" id="UP000623440">
    <property type="component" value="Unassembled WGS sequence"/>
</dbReference>
<dbReference type="PANTHER" id="PTHR37477:SF1">
    <property type="entry name" value="COBALT-PRECORRIN-5A HYDROLASE"/>
    <property type="match status" value="1"/>
</dbReference>
<evidence type="ECO:0000313" key="2">
    <source>
        <dbReference type="EMBL" id="MBD2531120.1"/>
    </source>
</evidence>
<dbReference type="InterPro" id="IPR036518">
    <property type="entry name" value="CobE/GbiG_C_sf"/>
</dbReference>
<evidence type="ECO:0000259" key="1">
    <source>
        <dbReference type="Pfam" id="PF01890"/>
    </source>
</evidence>
<dbReference type="InterPro" id="IPR052553">
    <property type="entry name" value="CbiG_hydrolase"/>
</dbReference>
<name>A0ABR8DSF6_9NOSO</name>
<proteinExistence type="predicted"/>
<feature type="domain" description="CobE/GbiG C-terminal" evidence="1">
    <location>
        <begin position="18"/>
        <end position="157"/>
    </location>
</feature>
<dbReference type="InterPro" id="IPR002750">
    <property type="entry name" value="CobE/GbiG_C"/>
</dbReference>
<keyword evidence="3" id="KW-1185">Reference proteome</keyword>
<dbReference type="Pfam" id="PF01890">
    <property type="entry name" value="CbiG_C"/>
    <property type="match status" value="1"/>
</dbReference>
<comment type="caution">
    <text evidence="2">The sequence shown here is derived from an EMBL/GenBank/DDBJ whole genome shotgun (WGS) entry which is preliminary data.</text>
</comment>